<dbReference type="SUPFAM" id="SSF103473">
    <property type="entry name" value="MFS general substrate transporter"/>
    <property type="match status" value="1"/>
</dbReference>
<feature type="compositionally biased region" description="Acidic residues" evidence="6">
    <location>
        <begin position="678"/>
        <end position="695"/>
    </location>
</feature>
<feature type="region of interest" description="Disordered" evidence="6">
    <location>
        <begin position="1"/>
        <end position="160"/>
    </location>
</feature>
<feature type="transmembrane region" description="Helical" evidence="7">
    <location>
        <begin position="294"/>
        <end position="315"/>
    </location>
</feature>
<dbReference type="PANTHER" id="PTHR23504">
    <property type="entry name" value="MAJOR FACILITATOR SUPERFAMILY DOMAIN-CONTAINING PROTEIN 10"/>
    <property type="match status" value="1"/>
</dbReference>
<evidence type="ECO:0000256" key="2">
    <source>
        <dbReference type="ARBA" id="ARBA00022448"/>
    </source>
</evidence>
<feature type="compositionally biased region" description="Acidic residues" evidence="6">
    <location>
        <begin position="407"/>
        <end position="416"/>
    </location>
</feature>
<reference evidence="9" key="2">
    <citation type="submission" date="2023-06" db="EMBL/GenBank/DDBJ databases">
        <authorList>
            <consortium name="Lawrence Berkeley National Laboratory"/>
            <person name="Haridas S."/>
            <person name="Hensen N."/>
            <person name="Bonometti L."/>
            <person name="Westerberg I."/>
            <person name="Brannstrom I.O."/>
            <person name="Guillou S."/>
            <person name="Cros-Aarteil S."/>
            <person name="Calhoun S."/>
            <person name="Kuo A."/>
            <person name="Mondo S."/>
            <person name="Pangilinan J."/>
            <person name="Riley R."/>
            <person name="Labutti K."/>
            <person name="Andreopoulos B."/>
            <person name="Lipzen A."/>
            <person name="Chen C."/>
            <person name="Yanf M."/>
            <person name="Daum C."/>
            <person name="Ng V."/>
            <person name="Clum A."/>
            <person name="Steindorff A."/>
            <person name="Ohm R."/>
            <person name="Martin F."/>
            <person name="Silar P."/>
            <person name="Natvig D."/>
            <person name="Lalanne C."/>
            <person name="Gautier V."/>
            <person name="Ament-Velasquez S.L."/>
            <person name="Kruys A."/>
            <person name="Hutchinson M.I."/>
            <person name="Powell A.J."/>
            <person name="Barry K."/>
            <person name="Miller A.N."/>
            <person name="Grigoriev I.V."/>
            <person name="Debuchy R."/>
            <person name="Gladieux P."/>
            <person name="Thoren M.H."/>
            <person name="Johannesson H."/>
        </authorList>
    </citation>
    <scope>NUCLEOTIDE SEQUENCE</scope>
    <source>
        <strain evidence="9">SMH4131-1</strain>
    </source>
</reference>
<feature type="transmembrane region" description="Helical" evidence="7">
    <location>
        <begin position="533"/>
        <end position="554"/>
    </location>
</feature>
<comment type="subcellular location">
    <subcellularLocation>
        <location evidence="1">Membrane</location>
        <topology evidence="1">Multi-pass membrane protein</topology>
    </subcellularLocation>
</comment>
<evidence type="ECO:0000256" key="3">
    <source>
        <dbReference type="ARBA" id="ARBA00022692"/>
    </source>
</evidence>
<evidence type="ECO:0000313" key="9">
    <source>
        <dbReference type="EMBL" id="KAK3337655.1"/>
    </source>
</evidence>
<feature type="compositionally biased region" description="Low complexity" evidence="6">
    <location>
        <begin position="8"/>
        <end position="23"/>
    </location>
</feature>
<feature type="transmembrane region" description="Helical" evidence="7">
    <location>
        <begin position="461"/>
        <end position="482"/>
    </location>
</feature>
<name>A0AAE0MMK3_9PEZI</name>
<feature type="region of interest" description="Disordered" evidence="6">
    <location>
        <begin position="671"/>
        <end position="695"/>
    </location>
</feature>
<dbReference type="Gene3D" id="1.20.1250.20">
    <property type="entry name" value="MFS general substrate transporter like domains"/>
    <property type="match status" value="1"/>
</dbReference>
<feature type="compositionally biased region" description="Polar residues" evidence="6">
    <location>
        <begin position="101"/>
        <end position="110"/>
    </location>
</feature>
<dbReference type="Proteomes" id="UP001286456">
    <property type="component" value="Unassembled WGS sequence"/>
</dbReference>
<evidence type="ECO:0000313" key="10">
    <source>
        <dbReference type="Proteomes" id="UP001286456"/>
    </source>
</evidence>
<feature type="transmembrane region" description="Helical" evidence="7">
    <location>
        <begin position="644"/>
        <end position="664"/>
    </location>
</feature>
<comment type="caution">
    <text evidence="9">The sequence shown here is derived from an EMBL/GenBank/DDBJ whole genome shotgun (WGS) entry which is preliminary data.</text>
</comment>
<feature type="transmembrane region" description="Helical" evidence="7">
    <location>
        <begin position="236"/>
        <end position="254"/>
    </location>
</feature>
<proteinExistence type="predicted"/>
<evidence type="ECO:0000259" key="8">
    <source>
        <dbReference type="PROSITE" id="PS50850"/>
    </source>
</evidence>
<accession>A0AAE0MMK3</accession>
<feature type="transmembrane region" description="Helical" evidence="7">
    <location>
        <begin position="574"/>
        <end position="597"/>
    </location>
</feature>
<dbReference type="AlphaFoldDB" id="A0AAE0MMK3"/>
<dbReference type="PRINTS" id="PR01035">
    <property type="entry name" value="TCRTETA"/>
</dbReference>
<sequence length="695" mass="72562">MVHTNVVAASAATATASADATLSEHAQRQARPRRLPSAGSFHAGAPFPDLAPYDEATPSSASRERRRSSGGGGTSGVSFKPLRRQSTHKYHTFPTQPPKTPSGQPQTNPSFDAAALQHHPASDESYGSGDSTSSSIARAAATTSRRRRSSNISNSSASTTPLPWKQLSLLALLSLAEQTALNSIGPYLPTMVASFDEIPAGQEGLYVGLLASAFALAQLATNLFWGYLSDRVGRKLVMLLGTALLAVCFCFFGFCASYAQLIAVHVAMGLLNGNAAVVPTCLGEVTDRTNQSRAFTWLPVMYSLGSISGPALGGLLVGSGSDEYPFLAPNVVSAVLLVVSVVVLGVWFDETLDGADKAAAGAGLGWVEKICRPCGSCLGARKTAAGRPGGWSSRWPTRGQSGTGGGAEEEEDDDLVSEVGGDGQASGESEALLGSGSSAASDGKKLTSEQKSAFRQLANRTTLAVLGTYLVFQLTNISFNSLYPIFASAPPPTGRELGPGTIGISLSLAGLATILFQVFLFQSLKTRMGNLGTYRFSLLGMAVSMALMPWIGYLDEQKPWLGLGTGKAWLYGELGVILVFKNICAVGGLSSVMLLITNSAPSHETLGTLNGIAQTLSAAGRSVGPFLSGGLFTLSTHVEPKGEVLAWGLFSGIALFGWLGTLLIRSRGSGLESADWQGNDDEETTTSDEEEDVGR</sequence>
<dbReference type="InterPro" id="IPR011701">
    <property type="entry name" value="MFS"/>
</dbReference>
<feature type="domain" description="Major facilitator superfamily (MFS) profile" evidence="8">
    <location>
        <begin position="166"/>
        <end position="669"/>
    </location>
</feature>
<evidence type="ECO:0000256" key="5">
    <source>
        <dbReference type="ARBA" id="ARBA00023136"/>
    </source>
</evidence>
<reference evidence="9" key="1">
    <citation type="journal article" date="2023" name="Mol. Phylogenet. Evol.">
        <title>Genome-scale phylogeny and comparative genomics of the fungal order Sordariales.</title>
        <authorList>
            <person name="Hensen N."/>
            <person name="Bonometti L."/>
            <person name="Westerberg I."/>
            <person name="Brannstrom I.O."/>
            <person name="Guillou S."/>
            <person name="Cros-Aarteil S."/>
            <person name="Calhoun S."/>
            <person name="Haridas S."/>
            <person name="Kuo A."/>
            <person name="Mondo S."/>
            <person name="Pangilinan J."/>
            <person name="Riley R."/>
            <person name="LaButti K."/>
            <person name="Andreopoulos B."/>
            <person name="Lipzen A."/>
            <person name="Chen C."/>
            <person name="Yan M."/>
            <person name="Daum C."/>
            <person name="Ng V."/>
            <person name="Clum A."/>
            <person name="Steindorff A."/>
            <person name="Ohm R.A."/>
            <person name="Martin F."/>
            <person name="Silar P."/>
            <person name="Natvig D.O."/>
            <person name="Lalanne C."/>
            <person name="Gautier V."/>
            <person name="Ament-Velasquez S.L."/>
            <person name="Kruys A."/>
            <person name="Hutchinson M.I."/>
            <person name="Powell A.J."/>
            <person name="Barry K."/>
            <person name="Miller A.N."/>
            <person name="Grigoriev I.V."/>
            <person name="Debuchy R."/>
            <person name="Gladieux P."/>
            <person name="Hiltunen Thoren M."/>
            <person name="Johannesson H."/>
        </authorList>
    </citation>
    <scope>NUCLEOTIDE SEQUENCE</scope>
    <source>
        <strain evidence="9">SMH4131-1</strain>
    </source>
</reference>
<feature type="transmembrane region" description="Helical" evidence="7">
    <location>
        <begin position="502"/>
        <end position="521"/>
    </location>
</feature>
<keyword evidence="4 7" id="KW-1133">Transmembrane helix</keyword>
<keyword evidence="10" id="KW-1185">Reference proteome</keyword>
<feature type="compositionally biased region" description="Low complexity" evidence="6">
    <location>
        <begin position="123"/>
        <end position="143"/>
    </location>
</feature>
<evidence type="ECO:0000256" key="6">
    <source>
        <dbReference type="SAM" id="MobiDB-lite"/>
    </source>
</evidence>
<protein>
    <submittedName>
        <fullName evidence="9">Major facilitator superfamily domain-containing protein</fullName>
    </submittedName>
</protein>
<keyword evidence="2" id="KW-0813">Transport</keyword>
<dbReference type="InterPro" id="IPR036259">
    <property type="entry name" value="MFS_trans_sf"/>
</dbReference>
<dbReference type="GO" id="GO:0022857">
    <property type="term" value="F:transmembrane transporter activity"/>
    <property type="evidence" value="ECO:0007669"/>
    <property type="project" value="InterPro"/>
</dbReference>
<feature type="compositionally biased region" description="Basic residues" evidence="6">
    <location>
        <begin position="81"/>
        <end position="91"/>
    </location>
</feature>
<feature type="region of interest" description="Disordered" evidence="6">
    <location>
        <begin position="384"/>
        <end position="444"/>
    </location>
</feature>
<dbReference type="InterPro" id="IPR020846">
    <property type="entry name" value="MFS_dom"/>
</dbReference>
<dbReference type="Pfam" id="PF07690">
    <property type="entry name" value="MFS_1"/>
    <property type="match status" value="1"/>
</dbReference>
<keyword evidence="5 7" id="KW-0472">Membrane</keyword>
<evidence type="ECO:0000256" key="7">
    <source>
        <dbReference type="SAM" id="Phobius"/>
    </source>
</evidence>
<feature type="transmembrane region" description="Helical" evidence="7">
    <location>
        <begin position="327"/>
        <end position="348"/>
    </location>
</feature>
<feature type="transmembrane region" description="Helical" evidence="7">
    <location>
        <begin position="204"/>
        <end position="224"/>
    </location>
</feature>
<dbReference type="GO" id="GO:0016020">
    <property type="term" value="C:membrane"/>
    <property type="evidence" value="ECO:0007669"/>
    <property type="project" value="UniProtKB-SubCell"/>
</dbReference>
<evidence type="ECO:0000256" key="1">
    <source>
        <dbReference type="ARBA" id="ARBA00004141"/>
    </source>
</evidence>
<gene>
    <name evidence="9" type="ORF">B0T19DRAFT_472516</name>
</gene>
<feature type="compositionally biased region" description="Low complexity" evidence="6">
    <location>
        <begin position="425"/>
        <end position="441"/>
    </location>
</feature>
<dbReference type="EMBL" id="JAUEPO010000001">
    <property type="protein sequence ID" value="KAK3337655.1"/>
    <property type="molecule type" value="Genomic_DNA"/>
</dbReference>
<evidence type="ECO:0000256" key="4">
    <source>
        <dbReference type="ARBA" id="ARBA00022989"/>
    </source>
</evidence>
<keyword evidence="3 7" id="KW-0812">Transmembrane</keyword>
<dbReference type="InterPro" id="IPR001958">
    <property type="entry name" value="Tet-R_TetA/multi-R_MdtG-like"/>
</dbReference>
<dbReference type="PANTHER" id="PTHR23504:SF39">
    <property type="entry name" value="TRANSPORTER, PUTATIVE (AFU_ORTHOLOGUE AFUA_6G03860)-RELATED"/>
    <property type="match status" value="1"/>
</dbReference>
<feature type="compositionally biased region" description="Low complexity" evidence="6">
    <location>
        <begin position="150"/>
        <end position="160"/>
    </location>
</feature>
<organism evidence="9 10">
    <name type="scientific">Cercophora scortea</name>
    <dbReference type="NCBI Taxonomy" id="314031"/>
    <lineage>
        <taxon>Eukaryota</taxon>
        <taxon>Fungi</taxon>
        <taxon>Dikarya</taxon>
        <taxon>Ascomycota</taxon>
        <taxon>Pezizomycotina</taxon>
        <taxon>Sordariomycetes</taxon>
        <taxon>Sordariomycetidae</taxon>
        <taxon>Sordariales</taxon>
        <taxon>Lasiosphaeriaceae</taxon>
        <taxon>Cercophora</taxon>
    </lineage>
</organism>
<dbReference type="PROSITE" id="PS50850">
    <property type="entry name" value="MFS"/>
    <property type="match status" value="1"/>
</dbReference>